<comment type="caution">
    <text evidence="2">The sequence shown here is derived from an EMBL/GenBank/DDBJ whole genome shotgun (WGS) entry which is preliminary data.</text>
</comment>
<protein>
    <recommendedName>
        <fullName evidence="1">DUF306 domain-containing protein</fullName>
    </recommendedName>
</protein>
<sequence length="145" mass="15605">MLGIVNAARGVSFGAATLVLSTGTARLVYSKKETAMDMTTRLHTRWRLVGDVTDPAPTLEFAEDGHVSGDTGCNRLSGRYTVDSPALTFSPLATTRRACISADLQAQETAFLAMLARVRRYAVSGAQLVLTLDDGRTCTFVRSMD</sequence>
<accession>A0ABQ3JJ75</accession>
<dbReference type="PANTHER" id="PTHR35535">
    <property type="entry name" value="HEAT SHOCK PROTEIN HSLJ"/>
    <property type="match status" value="1"/>
</dbReference>
<dbReference type="Proteomes" id="UP000619376">
    <property type="component" value="Unassembled WGS sequence"/>
</dbReference>
<gene>
    <name evidence="2" type="ORF">GCM10017781_10880</name>
</gene>
<name>A0ABQ3JJ75_9DEIO</name>
<reference evidence="3" key="1">
    <citation type="journal article" date="2019" name="Int. J. Syst. Evol. Microbiol.">
        <title>The Global Catalogue of Microorganisms (GCM) 10K type strain sequencing project: providing services to taxonomists for standard genome sequencing and annotation.</title>
        <authorList>
            <consortium name="The Broad Institute Genomics Platform"/>
            <consortium name="The Broad Institute Genome Sequencing Center for Infectious Disease"/>
            <person name="Wu L."/>
            <person name="Ma J."/>
        </authorList>
    </citation>
    <scope>NUCLEOTIDE SEQUENCE [LARGE SCALE GENOMIC DNA]</scope>
    <source>
        <strain evidence="3">CGMCC 1.18437</strain>
    </source>
</reference>
<dbReference type="InterPro" id="IPR038670">
    <property type="entry name" value="HslJ-like_sf"/>
</dbReference>
<evidence type="ECO:0000313" key="3">
    <source>
        <dbReference type="Proteomes" id="UP000619376"/>
    </source>
</evidence>
<dbReference type="InterPro" id="IPR053147">
    <property type="entry name" value="Hsp_HslJ-like"/>
</dbReference>
<organism evidence="2 3">
    <name type="scientific">Deinococcus metalli</name>
    <dbReference type="NCBI Taxonomy" id="1141878"/>
    <lineage>
        <taxon>Bacteria</taxon>
        <taxon>Thermotogati</taxon>
        <taxon>Deinococcota</taxon>
        <taxon>Deinococci</taxon>
        <taxon>Deinococcales</taxon>
        <taxon>Deinococcaceae</taxon>
        <taxon>Deinococcus</taxon>
    </lineage>
</organism>
<dbReference type="Gene3D" id="2.40.128.270">
    <property type="match status" value="1"/>
</dbReference>
<proteinExistence type="predicted"/>
<dbReference type="Pfam" id="PF03724">
    <property type="entry name" value="META"/>
    <property type="match status" value="1"/>
</dbReference>
<dbReference type="EMBL" id="BNAJ01000002">
    <property type="protein sequence ID" value="GHF36111.1"/>
    <property type="molecule type" value="Genomic_DNA"/>
</dbReference>
<dbReference type="PANTHER" id="PTHR35535:SF2">
    <property type="entry name" value="DUF306 DOMAIN-CONTAINING PROTEIN"/>
    <property type="match status" value="1"/>
</dbReference>
<evidence type="ECO:0000313" key="2">
    <source>
        <dbReference type="EMBL" id="GHF36111.1"/>
    </source>
</evidence>
<keyword evidence="3" id="KW-1185">Reference proteome</keyword>
<feature type="domain" description="DUF306" evidence="1">
    <location>
        <begin position="44"/>
        <end position="139"/>
    </location>
</feature>
<evidence type="ECO:0000259" key="1">
    <source>
        <dbReference type="Pfam" id="PF03724"/>
    </source>
</evidence>
<dbReference type="InterPro" id="IPR005184">
    <property type="entry name" value="DUF306_Meta_HslJ"/>
</dbReference>